<dbReference type="Pfam" id="PF10536">
    <property type="entry name" value="PMD"/>
    <property type="match status" value="1"/>
</dbReference>
<feature type="domain" description="Aminotransferase-like plant mobile" evidence="2">
    <location>
        <begin position="164"/>
        <end position="529"/>
    </location>
</feature>
<dbReference type="InterPro" id="IPR044824">
    <property type="entry name" value="MAIN-like"/>
</dbReference>
<dbReference type="PANTHER" id="PTHR46033:SF78">
    <property type="entry name" value="OS06G0232700 PROTEIN"/>
    <property type="match status" value="1"/>
</dbReference>
<evidence type="ECO:0000313" key="3">
    <source>
        <dbReference type="EMBL" id="WVZ90549.1"/>
    </source>
</evidence>
<organism evidence="3 4">
    <name type="scientific">Paspalum notatum var. saurae</name>
    <dbReference type="NCBI Taxonomy" id="547442"/>
    <lineage>
        <taxon>Eukaryota</taxon>
        <taxon>Viridiplantae</taxon>
        <taxon>Streptophyta</taxon>
        <taxon>Embryophyta</taxon>
        <taxon>Tracheophyta</taxon>
        <taxon>Spermatophyta</taxon>
        <taxon>Magnoliopsida</taxon>
        <taxon>Liliopsida</taxon>
        <taxon>Poales</taxon>
        <taxon>Poaceae</taxon>
        <taxon>PACMAD clade</taxon>
        <taxon>Panicoideae</taxon>
        <taxon>Andropogonodae</taxon>
        <taxon>Paspaleae</taxon>
        <taxon>Paspalinae</taxon>
        <taxon>Paspalum</taxon>
    </lineage>
</organism>
<dbReference type="Proteomes" id="UP001341281">
    <property type="component" value="Chromosome 08"/>
</dbReference>
<accession>A0AAQ3UJZ4</accession>
<sequence length="685" mass="77698">MGANFYDYFKNKDLMDMFKRLCHENQQRKFNALWRLLDRLTPKHVEEAGRRGDGIHKVNVAEEILRNHFLIGSAMLRRRSGPSRMMPMGAGHEYMSEKTMKAHNHNVRSMGTMERRYEVACNDRSQRGVRGREWLRGAGLLTLARLVEGWPNEADGGAKGRLWLDRSLLTALVDWWHAETHTFHMPCGEMVPTLQDVSMILGLPLTSDPVGPRVITDDWMDDLQERCALVDRDPVHGPLTAHPHVAGPSKSWLMQFRAEYLADDADDNSVSRFLEAFLLWMFGYIMINNSHGNCVDRVLMPYARAIAEAEDDEVSTWSWGSAVLAATYRGLCDASCKSEPHSTLTGCPLLLQLWAYERFSVGRPMVDLEPYDDGFYGDEDDERPTMATLWIGRKGKSWTHKQVRRVYPQFVDSFDKLCAEDVIWEPYSTELVAMRAPLGLSSLCTRDAHLWLTTAPMVYDVMVEPHCLDRVMRQFGFRQPLSRSGLPFSSTWLVKLAPWIQYWADAGEQVVEPDGPHTDESFRAYLAWYQPRTRCRITYASDNREAHQASTGDLYADHRDEALAGAMRACRLVDTHASSYLLRLEAGDTMSDSEHREAWNNTRNSVRQVLRAYGDEFFAEPIGLSHTTPTAGHSQPKQYPDQGFGTSSMGGWPQAASTWVPSSKINTRVVVPGIGIRVDGRIGNG</sequence>
<dbReference type="GO" id="GO:0010073">
    <property type="term" value="P:meristem maintenance"/>
    <property type="evidence" value="ECO:0007669"/>
    <property type="project" value="InterPro"/>
</dbReference>
<evidence type="ECO:0000313" key="4">
    <source>
        <dbReference type="Proteomes" id="UP001341281"/>
    </source>
</evidence>
<keyword evidence="4" id="KW-1185">Reference proteome</keyword>
<dbReference type="EMBL" id="CP144752">
    <property type="protein sequence ID" value="WVZ90549.1"/>
    <property type="molecule type" value="Genomic_DNA"/>
</dbReference>
<dbReference type="AlphaFoldDB" id="A0AAQ3UJZ4"/>
<proteinExistence type="predicted"/>
<evidence type="ECO:0000259" key="2">
    <source>
        <dbReference type="Pfam" id="PF10536"/>
    </source>
</evidence>
<dbReference type="InterPro" id="IPR019557">
    <property type="entry name" value="AminoTfrase-like_pln_mobile"/>
</dbReference>
<dbReference type="PANTHER" id="PTHR46033">
    <property type="entry name" value="PROTEIN MAIN-LIKE 2"/>
    <property type="match status" value="1"/>
</dbReference>
<feature type="non-terminal residue" evidence="3">
    <location>
        <position position="1"/>
    </location>
</feature>
<feature type="region of interest" description="Disordered" evidence="1">
    <location>
        <begin position="624"/>
        <end position="645"/>
    </location>
</feature>
<evidence type="ECO:0000256" key="1">
    <source>
        <dbReference type="SAM" id="MobiDB-lite"/>
    </source>
</evidence>
<gene>
    <name evidence="3" type="ORF">U9M48_036841</name>
</gene>
<name>A0AAQ3UJZ4_PASNO</name>
<protein>
    <recommendedName>
        <fullName evidence="2">Aminotransferase-like plant mobile domain-containing protein</fullName>
    </recommendedName>
</protein>
<feature type="compositionally biased region" description="Polar residues" evidence="1">
    <location>
        <begin position="625"/>
        <end position="637"/>
    </location>
</feature>
<reference evidence="3 4" key="1">
    <citation type="submission" date="2024-02" db="EMBL/GenBank/DDBJ databases">
        <title>High-quality chromosome-scale genome assembly of Pensacola bahiagrass (Paspalum notatum Flugge var. saurae).</title>
        <authorList>
            <person name="Vega J.M."/>
            <person name="Podio M."/>
            <person name="Orjuela J."/>
            <person name="Siena L.A."/>
            <person name="Pessino S.C."/>
            <person name="Combes M.C."/>
            <person name="Mariac C."/>
            <person name="Albertini E."/>
            <person name="Pupilli F."/>
            <person name="Ortiz J.P.A."/>
            <person name="Leblanc O."/>
        </authorList>
    </citation>
    <scope>NUCLEOTIDE SEQUENCE [LARGE SCALE GENOMIC DNA]</scope>
    <source>
        <strain evidence="3">R1</strain>
        <tissue evidence="3">Leaf</tissue>
    </source>
</reference>